<dbReference type="GO" id="GO:0047804">
    <property type="term" value="F:cysteine-S-conjugate beta-lyase activity"/>
    <property type="evidence" value="ECO:0007669"/>
    <property type="project" value="UniProtKB-EC"/>
</dbReference>
<reference evidence="15 16" key="1">
    <citation type="journal article" date="2008" name="FEMS Yeast Res.">
        <title>Comparative genome analysis of a Saccharomyces cerevisiae wine strain.</title>
        <authorList>
            <person name="Borneman A.R."/>
            <person name="Forgan A.H."/>
            <person name="Pretorius I.S."/>
            <person name="Chambers P.J."/>
        </authorList>
    </citation>
    <scope>NUCLEOTIDE SEQUENCE [LARGE SCALE GENOMIC DNA]</scope>
    <source>
        <strain evidence="15 16">AWRI1631</strain>
    </source>
</reference>
<dbReference type="Gene3D" id="3.90.1150.10">
    <property type="entry name" value="Aspartate Aminotransferase, domain 1"/>
    <property type="match status" value="1"/>
</dbReference>
<dbReference type="GO" id="GO:0071266">
    <property type="term" value="P:'de novo' L-methionine biosynthetic process"/>
    <property type="evidence" value="ECO:0007669"/>
    <property type="project" value="InterPro"/>
</dbReference>
<organism evidence="15 16">
    <name type="scientific">Saccharomyces cerevisiae (strain AWRI1631)</name>
    <name type="common">Baker's yeast</name>
    <dbReference type="NCBI Taxonomy" id="545124"/>
    <lineage>
        <taxon>Eukaryota</taxon>
        <taxon>Fungi</taxon>
        <taxon>Dikarya</taxon>
        <taxon>Ascomycota</taxon>
        <taxon>Saccharomycotina</taxon>
        <taxon>Saccharomycetes</taxon>
        <taxon>Saccharomycetales</taxon>
        <taxon>Saccharomycetaceae</taxon>
        <taxon>Saccharomyces</taxon>
    </lineage>
</organism>
<dbReference type="InterPro" id="IPR015424">
    <property type="entry name" value="PyrdxlP-dep_Trfase"/>
</dbReference>
<dbReference type="Pfam" id="PF01053">
    <property type="entry name" value="Cys_Met_Meta_PP"/>
    <property type="match status" value="1"/>
</dbReference>
<dbReference type="PROSITE" id="PS00868">
    <property type="entry name" value="CYS_MET_METAB_PP"/>
    <property type="match status" value="1"/>
</dbReference>
<dbReference type="NCBIfam" id="TIGR01329">
    <property type="entry name" value="cysta_beta_ly_E"/>
    <property type="match status" value="1"/>
</dbReference>
<evidence type="ECO:0000256" key="7">
    <source>
        <dbReference type="ARBA" id="ARBA00023239"/>
    </source>
</evidence>
<protein>
    <recommendedName>
        <fullName evidence="12">Cystathionine beta-lyase</fullName>
        <ecNumber evidence="3">4.4.1.13</ecNumber>
    </recommendedName>
    <alternativeName>
        <fullName evidence="9">Cysteine-S-conjugate beta-lyase</fullName>
    </alternativeName>
</protein>
<evidence type="ECO:0000256" key="10">
    <source>
        <dbReference type="ARBA" id="ARBA00047517"/>
    </source>
</evidence>
<dbReference type="Gene3D" id="3.40.640.10">
    <property type="entry name" value="Type I PLP-dependent aspartate aminotransferase-like (Major domain)"/>
    <property type="match status" value="1"/>
</dbReference>
<dbReference type="InterPro" id="IPR000277">
    <property type="entry name" value="Cys/Met-Metab_PyrdxlP-dep_enz"/>
</dbReference>
<comment type="catalytic activity">
    <reaction evidence="11">
        <text>an S-substituted L-cysteine + H2O = a thiol + pyruvate + NH4(+)</text>
        <dbReference type="Rhea" id="RHEA:18121"/>
        <dbReference type="ChEBI" id="CHEBI:15361"/>
        <dbReference type="ChEBI" id="CHEBI:15377"/>
        <dbReference type="ChEBI" id="CHEBI:28938"/>
        <dbReference type="ChEBI" id="CHEBI:29256"/>
        <dbReference type="ChEBI" id="CHEBI:58717"/>
        <dbReference type="EC" id="4.4.1.13"/>
    </reaction>
</comment>
<comment type="pathway">
    <text evidence="8">Amino-acid biosynthesis; L-methionine biosynthesis via de novo pathway; L-homocysteine from L-cystathionine: step 1/1.</text>
</comment>
<evidence type="ECO:0000256" key="2">
    <source>
        <dbReference type="ARBA" id="ARBA00009077"/>
    </source>
</evidence>
<dbReference type="EC" id="4.4.1.13" evidence="3"/>
<evidence type="ECO:0000256" key="8">
    <source>
        <dbReference type="ARBA" id="ARBA00046315"/>
    </source>
</evidence>
<evidence type="ECO:0000256" key="1">
    <source>
        <dbReference type="ARBA" id="ARBA00001933"/>
    </source>
</evidence>
<keyword evidence="7" id="KW-0456">Lyase</keyword>
<dbReference type="InterPro" id="IPR006238">
    <property type="entry name" value="Cys_b_lyase_euk"/>
</dbReference>
<dbReference type="SUPFAM" id="SSF53383">
    <property type="entry name" value="PLP-dependent transferases"/>
    <property type="match status" value="1"/>
</dbReference>
<dbReference type="PANTHER" id="PTHR11808">
    <property type="entry name" value="TRANS-SULFURATION ENZYME FAMILY MEMBER"/>
    <property type="match status" value="1"/>
</dbReference>
<comment type="catalytic activity">
    <reaction evidence="10">
        <text>L,L-cystathionine + H2O = L-homocysteine + pyruvate + NH4(+)</text>
        <dbReference type="Rhea" id="RHEA:13965"/>
        <dbReference type="ChEBI" id="CHEBI:15361"/>
        <dbReference type="ChEBI" id="CHEBI:15377"/>
        <dbReference type="ChEBI" id="CHEBI:28938"/>
        <dbReference type="ChEBI" id="CHEBI:58161"/>
        <dbReference type="ChEBI" id="CHEBI:58199"/>
    </reaction>
</comment>
<dbReference type="PIRSF" id="PIRSF001434">
    <property type="entry name" value="CGS"/>
    <property type="match status" value="1"/>
</dbReference>
<dbReference type="OrthoDB" id="2545919at2759"/>
<dbReference type="PANTHER" id="PTHR11808:SF50">
    <property type="entry name" value="CYSTATHIONINE BETA-LYASE"/>
    <property type="match status" value="1"/>
</dbReference>
<dbReference type="FunFam" id="3.90.1150.10:FF:000013">
    <property type="entry name" value="Cystathionine beta-lyase"/>
    <property type="match status" value="1"/>
</dbReference>
<keyword evidence="6" id="KW-0486">Methionine biosynthesis</keyword>
<keyword evidence="5 13" id="KW-0663">Pyridoxal phosphate</keyword>
<dbReference type="FunFam" id="3.40.640.10:FF:000137">
    <property type="entry name" value="Cystathionine beta-lyase"/>
    <property type="match status" value="1"/>
</dbReference>
<dbReference type="GO" id="GO:0005737">
    <property type="term" value="C:cytoplasm"/>
    <property type="evidence" value="ECO:0007669"/>
    <property type="project" value="TreeGrafter"/>
</dbReference>
<evidence type="ECO:0000313" key="16">
    <source>
        <dbReference type="Proteomes" id="UP000008988"/>
    </source>
</evidence>
<keyword evidence="4" id="KW-0028">Amino-acid biosynthesis</keyword>
<feature type="modified residue" description="N6-(pyridoxal phosphate)lysine" evidence="13">
    <location>
        <position position="228"/>
    </location>
</feature>
<evidence type="ECO:0000256" key="6">
    <source>
        <dbReference type="ARBA" id="ARBA00023167"/>
    </source>
</evidence>
<dbReference type="AlphaFoldDB" id="B5VIE7"/>
<evidence type="ECO:0000256" key="13">
    <source>
        <dbReference type="PIRSR" id="PIRSR001434-2"/>
    </source>
</evidence>
<evidence type="ECO:0000256" key="3">
    <source>
        <dbReference type="ARBA" id="ARBA00012224"/>
    </source>
</evidence>
<dbReference type="InterPro" id="IPR015421">
    <property type="entry name" value="PyrdxlP-dep_Trfase_major"/>
</dbReference>
<evidence type="ECO:0000256" key="4">
    <source>
        <dbReference type="ARBA" id="ARBA00022605"/>
    </source>
</evidence>
<feature type="non-terminal residue" evidence="15">
    <location>
        <position position="1"/>
    </location>
</feature>
<evidence type="ECO:0000256" key="12">
    <source>
        <dbReference type="ARBA" id="ARBA00072331"/>
    </source>
</evidence>
<dbReference type="GO" id="GO:0030170">
    <property type="term" value="F:pyridoxal phosphate binding"/>
    <property type="evidence" value="ECO:0007669"/>
    <property type="project" value="InterPro"/>
</dbReference>
<accession>B5VIE7</accession>
<comment type="caution">
    <text evidence="15">The sequence shown here is derived from an EMBL/GenBank/DDBJ whole genome shotgun (WGS) entry which is preliminary data.</text>
</comment>
<sequence>EQKISSKQQKHRSKKMPIKRLDTVVVNTGSQNDQHSASVPPVYLSTTFKVDLNNEDAQNYDYSRSGNPTRSVLQHQIGKLYRVPQENVLAVSSGMTALDVILRGLVLLNGTDNHTPTIIAGDDLYGGTQRLLNFFKQQSHAVSVHVDTSDFEKFKTVFQSLDKVDCVLLESPTNPLCKVVDIPRILRFVKCISPDTTVVVDNTMMSGLNCNPLQLNPGCDVVYESATKYLNGHHDLMGGVIISKTPEIASKLYFVINSTGAGLSPMDSWLLVRGLKTLGVRLYQQQRNAMILAHWLENSCGFKPTRTNKATKTRFVGLRSNPDFKLHKSFNNGPGAVLSFETGSFEHSKRLVSSKKLSIWAVTVSFGCVNSLLSMPCKMSHASIDPELRKERDFPEDLVRLCCGIENIVDLKKDLLAAMVDADIIEVRENGKYLFNKLNKNLAVNTTIDDLHKPLSIYEEFYNQDLIRKDSELNIKSSKL</sequence>
<proteinExistence type="inferred from homology"/>
<comment type="similarity">
    <text evidence="2 14">Belongs to the trans-sulfuration enzymes family.</text>
</comment>
<comment type="cofactor">
    <cofactor evidence="1 14">
        <name>pyridoxal 5'-phosphate</name>
        <dbReference type="ChEBI" id="CHEBI:597326"/>
    </cofactor>
</comment>
<evidence type="ECO:0000256" key="11">
    <source>
        <dbReference type="ARBA" id="ARBA00047625"/>
    </source>
</evidence>
<dbReference type="Proteomes" id="UP000008988">
    <property type="component" value="Unassembled WGS sequence"/>
</dbReference>
<evidence type="ECO:0000256" key="5">
    <source>
        <dbReference type="ARBA" id="ARBA00022898"/>
    </source>
</evidence>
<evidence type="ECO:0000256" key="14">
    <source>
        <dbReference type="RuleBase" id="RU362118"/>
    </source>
</evidence>
<dbReference type="EMBL" id="ABSV01000837">
    <property type="protein sequence ID" value="EDZ72299.1"/>
    <property type="molecule type" value="Genomic_DNA"/>
</dbReference>
<gene>
    <name evidence="15" type="ORF">AWRI1631_70690</name>
</gene>
<dbReference type="GO" id="GO:0019346">
    <property type="term" value="P:transsulfuration"/>
    <property type="evidence" value="ECO:0007669"/>
    <property type="project" value="InterPro"/>
</dbReference>
<dbReference type="InterPro" id="IPR015422">
    <property type="entry name" value="PyrdxlP-dep_Trfase_small"/>
</dbReference>
<dbReference type="InterPro" id="IPR054542">
    <property type="entry name" value="Cys_met_metab_PP"/>
</dbReference>
<name>B5VIE7_YEAS6</name>
<evidence type="ECO:0000256" key="9">
    <source>
        <dbReference type="ARBA" id="ARBA00047213"/>
    </source>
</evidence>
<evidence type="ECO:0000313" key="15">
    <source>
        <dbReference type="EMBL" id="EDZ72299.1"/>
    </source>
</evidence>